<proteinExistence type="predicted"/>
<comment type="caution">
    <text evidence="1">The sequence shown here is derived from an EMBL/GenBank/DDBJ whole genome shotgun (WGS) entry which is preliminary data.</text>
</comment>
<evidence type="ECO:0008006" key="3">
    <source>
        <dbReference type="Google" id="ProtNLM"/>
    </source>
</evidence>
<evidence type="ECO:0000313" key="1">
    <source>
        <dbReference type="EMBL" id="KAK4372197.1"/>
    </source>
</evidence>
<accession>A0AAE1SMX9</accession>
<dbReference type="AlphaFoldDB" id="A0AAE1SMX9"/>
<sequence length="161" mass="19183">MHVVMKKNDTKFKKNESRRVREICKVSNYEWFINTSKANEDEPFKIKTIGLDHSCDNQRENKTIDSGFLAKKYVEEFRINPSWGVKEFQAHVMRNHSCTLSRHQAYWAKRKALDLITRTKEEQFDMLWDCCAELWSTNSGTTYILKLDDNPKIIVKNRKKF</sequence>
<name>A0AAE1SMX9_9SOLA</name>
<dbReference type="Proteomes" id="UP001291623">
    <property type="component" value="Unassembled WGS sequence"/>
</dbReference>
<protein>
    <recommendedName>
        <fullName evidence="3">Transposase</fullName>
    </recommendedName>
</protein>
<evidence type="ECO:0000313" key="2">
    <source>
        <dbReference type="Proteomes" id="UP001291623"/>
    </source>
</evidence>
<dbReference type="PANTHER" id="PTHR31973">
    <property type="entry name" value="POLYPROTEIN, PUTATIVE-RELATED"/>
    <property type="match status" value="1"/>
</dbReference>
<dbReference type="PANTHER" id="PTHR31973:SF199">
    <property type="entry name" value="SWIM-TYPE DOMAIN-CONTAINING PROTEIN"/>
    <property type="match status" value="1"/>
</dbReference>
<gene>
    <name evidence="1" type="ORF">RND71_007581</name>
</gene>
<dbReference type="EMBL" id="JAVYJV010000004">
    <property type="protein sequence ID" value="KAK4372197.1"/>
    <property type="molecule type" value="Genomic_DNA"/>
</dbReference>
<organism evidence="1 2">
    <name type="scientific">Anisodus tanguticus</name>
    <dbReference type="NCBI Taxonomy" id="243964"/>
    <lineage>
        <taxon>Eukaryota</taxon>
        <taxon>Viridiplantae</taxon>
        <taxon>Streptophyta</taxon>
        <taxon>Embryophyta</taxon>
        <taxon>Tracheophyta</taxon>
        <taxon>Spermatophyta</taxon>
        <taxon>Magnoliopsida</taxon>
        <taxon>eudicotyledons</taxon>
        <taxon>Gunneridae</taxon>
        <taxon>Pentapetalae</taxon>
        <taxon>asterids</taxon>
        <taxon>lamiids</taxon>
        <taxon>Solanales</taxon>
        <taxon>Solanaceae</taxon>
        <taxon>Solanoideae</taxon>
        <taxon>Hyoscyameae</taxon>
        <taxon>Anisodus</taxon>
    </lineage>
</organism>
<reference evidence="1" key="1">
    <citation type="submission" date="2023-12" db="EMBL/GenBank/DDBJ databases">
        <title>Genome assembly of Anisodus tanguticus.</title>
        <authorList>
            <person name="Wang Y.-J."/>
        </authorList>
    </citation>
    <scope>NUCLEOTIDE SEQUENCE</scope>
    <source>
        <strain evidence="1">KB-2021</strain>
        <tissue evidence="1">Leaf</tissue>
    </source>
</reference>
<keyword evidence="2" id="KW-1185">Reference proteome</keyword>